<sequence>MMQGPQSEIDGFCAVCRSKANLPRYAGPHVSRANEIDQVVRRRLDRADSSTLDGFWHPPRCRRCGAWLRERSANARELPVEPLGESNDPRRSVKPDILNREFLTTADQQTLLGTLVDAALTHCRADAANAQLVDPNRKGLYIAAHRGFERPFLDYFEWVDGDGSACAVAAAERAAVVVPNVLHSPLFDDASRRVILDARICAVQSIPLLSSTKQLLGVFSCHYRADRTLTSRVAPLLHVVASAAAWALQRHMP</sequence>
<dbReference type="EMBL" id="JACBZH010000001">
    <property type="protein sequence ID" value="NYH91560.1"/>
    <property type="molecule type" value="Genomic_DNA"/>
</dbReference>
<keyword evidence="2" id="KW-1185">Reference proteome</keyword>
<proteinExistence type="predicted"/>
<dbReference type="AlphaFoldDB" id="A0A852ZRA8"/>
<dbReference type="Gene3D" id="3.30.450.40">
    <property type="match status" value="1"/>
</dbReference>
<evidence type="ECO:0000313" key="2">
    <source>
        <dbReference type="Proteomes" id="UP000579605"/>
    </source>
</evidence>
<dbReference type="InterPro" id="IPR029016">
    <property type="entry name" value="GAF-like_dom_sf"/>
</dbReference>
<comment type="caution">
    <text evidence="1">The sequence shown here is derived from an EMBL/GenBank/DDBJ whole genome shotgun (WGS) entry which is preliminary data.</text>
</comment>
<accession>A0A852ZRA8</accession>
<dbReference type="RefSeq" id="WP_179789118.1">
    <property type="nucleotide sequence ID" value="NZ_BAAARR010000001.1"/>
</dbReference>
<protein>
    <submittedName>
        <fullName evidence="1">GAF domain-containing protein</fullName>
    </submittedName>
</protein>
<evidence type="ECO:0000313" key="1">
    <source>
        <dbReference type="EMBL" id="NYH91560.1"/>
    </source>
</evidence>
<reference evidence="1 2" key="1">
    <citation type="submission" date="2020-07" db="EMBL/GenBank/DDBJ databases">
        <title>Sequencing the genomes of 1000 actinobacteria strains.</title>
        <authorList>
            <person name="Klenk H.-P."/>
        </authorList>
    </citation>
    <scope>NUCLEOTIDE SEQUENCE [LARGE SCALE GENOMIC DNA]</scope>
    <source>
        <strain evidence="1 2">DSM 18448</strain>
    </source>
</reference>
<organism evidence="1 2">
    <name type="scientific">Actinopolymorpha rutila</name>
    <dbReference type="NCBI Taxonomy" id="446787"/>
    <lineage>
        <taxon>Bacteria</taxon>
        <taxon>Bacillati</taxon>
        <taxon>Actinomycetota</taxon>
        <taxon>Actinomycetes</taxon>
        <taxon>Propionibacteriales</taxon>
        <taxon>Actinopolymorphaceae</taxon>
        <taxon>Actinopolymorpha</taxon>
    </lineage>
</organism>
<name>A0A852ZRA8_9ACTN</name>
<gene>
    <name evidence="1" type="ORF">F4554_004198</name>
</gene>
<dbReference type="SUPFAM" id="SSF55781">
    <property type="entry name" value="GAF domain-like"/>
    <property type="match status" value="1"/>
</dbReference>
<dbReference type="Proteomes" id="UP000579605">
    <property type="component" value="Unassembled WGS sequence"/>
</dbReference>